<protein>
    <submittedName>
        <fullName evidence="2">Uncharacterized protein</fullName>
    </submittedName>
</protein>
<dbReference type="AlphaFoldDB" id="A0A6G1DMU6"/>
<evidence type="ECO:0000256" key="1">
    <source>
        <dbReference type="SAM" id="MobiDB-lite"/>
    </source>
</evidence>
<name>A0A6G1DMU6_9ORYZ</name>
<feature type="compositionally biased region" description="Basic and acidic residues" evidence="1">
    <location>
        <begin position="78"/>
        <end position="96"/>
    </location>
</feature>
<comment type="caution">
    <text evidence="2">The sequence shown here is derived from an EMBL/GenBank/DDBJ whole genome shotgun (WGS) entry which is preliminary data.</text>
</comment>
<reference evidence="2 3" key="1">
    <citation type="submission" date="2019-11" db="EMBL/GenBank/DDBJ databases">
        <title>Whole genome sequence of Oryza granulata.</title>
        <authorList>
            <person name="Li W."/>
        </authorList>
    </citation>
    <scope>NUCLEOTIDE SEQUENCE [LARGE SCALE GENOMIC DNA]</scope>
    <source>
        <strain evidence="3">cv. Menghai</strain>
        <tissue evidence="2">Leaf</tissue>
    </source>
</reference>
<dbReference type="EMBL" id="SPHZ02000006">
    <property type="protein sequence ID" value="KAF0913769.1"/>
    <property type="molecule type" value="Genomic_DNA"/>
</dbReference>
<feature type="region of interest" description="Disordered" evidence="1">
    <location>
        <begin position="453"/>
        <end position="483"/>
    </location>
</feature>
<keyword evidence="3" id="KW-1185">Reference proteome</keyword>
<sequence length="635" mass="66806">MRIRRYAARLLASSTTAPSSLPPQPAAAWCHAAADDCAICELTRSASPQVPPVRFPSSPPHYLAARLWNESDALIGRAERPPVPEDQGRDIDDGPPAKKPVTGLEVTRGACGFGDAAARLEGSGKISTGDATELAARVEAPIANGAVSGQEDRVTTCLVDESTAEPFVTGVASLVIGATSEPEVSRGTSFADVAVTEERVPLVCEAAAEAGAEVSVPESTEGALPDGEGAAKLEITRGHSQESAAKMEVTKGISLVNEAAAGSELAERVSFASEHFTEPGVKQSVPEWFASLGNEGAVEPEVTGSGSLVNEATEMEVKGGPYISTRVAAEPEDTGRASACSGDDIVARSIGKSGRTDIICYSRRRGKRKLEMVEVKEENAEMDDSAICDQYDDKLASERTGPCESVTSTAVSVEIRIADIKRELEDNSSASKGKKKKGQRSPAIANRLSEGLGQAGADQSEAPALPAPPRPPSPPPSSSGQVVISTADEPLTHVDWSLVDKVRKKAADDVKEQKELQKSAGDSLLELCERFNNVLTVLNLKVNLPEHVDLFSAISLMSDLATQLEVLPVALARKTAGDARVTCIAGAEYELGCCLLSEPSLDVDAVVTHCNEDELPEEIKRRYAGASKAGFEDVS</sequence>
<proteinExistence type="predicted"/>
<feature type="compositionally biased region" description="Pro residues" evidence="1">
    <location>
        <begin position="465"/>
        <end position="477"/>
    </location>
</feature>
<organism evidence="2 3">
    <name type="scientific">Oryza meyeriana var. granulata</name>
    <dbReference type="NCBI Taxonomy" id="110450"/>
    <lineage>
        <taxon>Eukaryota</taxon>
        <taxon>Viridiplantae</taxon>
        <taxon>Streptophyta</taxon>
        <taxon>Embryophyta</taxon>
        <taxon>Tracheophyta</taxon>
        <taxon>Spermatophyta</taxon>
        <taxon>Magnoliopsida</taxon>
        <taxon>Liliopsida</taxon>
        <taxon>Poales</taxon>
        <taxon>Poaceae</taxon>
        <taxon>BOP clade</taxon>
        <taxon>Oryzoideae</taxon>
        <taxon>Oryzeae</taxon>
        <taxon>Oryzinae</taxon>
        <taxon>Oryza</taxon>
        <taxon>Oryza meyeriana</taxon>
    </lineage>
</organism>
<evidence type="ECO:0000313" key="3">
    <source>
        <dbReference type="Proteomes" id="UP000479710"/>
    </source>
</evidence>
<dbReference type="OrthoDB" id="9547406at2759"/>
<dbReference type="Proteomes" id="UP000479710">
    <property type="component" value="Unassembled WGS sequence"/>
</dbReference>
<evidence type="ECO:0000313" key="2">
    <source>
        <dbReference type="EMBL" id="KAF0913769.1"/>
    </source>
</evidence>
<feature type="region of interest" description="Disordered" evidence="1">
    <location>
        <begin position="78"/>
        <end position="103"/>
    </location>
</feature>
<accession>A0A6G1DMU6</accession>
<gene>
    <name evidence="2" type="ORF">E2562_024634</name>
</gene>